<keyword evidence="3" id="KW-1185">Reference proteome</keyword>
<feature type="region of interest" description="Disordered" evidence="1">
    <location>
        <begin position="1"/>
        <end position="33"/>
    </location>
</feature>
<evidence type="ECO:0000256" key="1">
    <source>
        <dbReference type="SAM" id="MobiDB-lite"/>
    </source>
</evidence>
<proteinExistence type="predicted"/>
<reference evidence="3" key="1">
    <citation type="journal article" date="2015" name="Proc. Natl. Acad. Sci. U.S.A.">
        <title>Genome sequence of the Asian Tiger mosquito, Aedes albopictus, reveals insights into its biology, genetics, and evolution.</title>
        <authorList>
            <person name="Chen X.G."/>
            <person name="Jiang X."/>
            <person name="Gu J."/>
            <person name="Xu M."/>
            <person name="Wu Y."/>
            <person name="Deng Y."/>
            <person name="Zhang C."/>
            <person name="Bonizzoni M."/>
            <person name="Dermauw W."/>
            <person name="Vontas J."/>
            <person name="Armbruster P."/>
            <person name="Huang X."/>
            <person name="Yang Y."/>
            <person name="Zhang H."/>
            <person name="He W."/>
            <person name="Peng H."/>
            <person name="Liu Y."/>
            <person name="Wu K."/>
            <person name="Chen J."/>
            <person name="Lirakis M."/>
            <person name="Topalis P."/>
            <person name="Van Leeuwen T."/>
            <person name="Hall A.B."/>
            <person name="Jiang X."/>
            <person name="Thorpe C."/>
            <person name="Mueller R.L."/>
            <person name="Sun C."/>
            <person name="Waterhouse R.M."/>
            <person name="Yan G."/>
            <person name="Tu Z.J."/>
            <person name="Fang X."/>
            <person name="James A.A."/>
        </authorList>
    </citation>
    <scope>NUCLEOTIDE SEQUENCE [LARGE SCALE GENOMIC DNA]</scope>
    <source>
        <strain evidence="3">Foshan</strain>
    </source>
</reference>
<accession>A0ABM1YX86</accession>
<sequence>MSSSPKTRFRKKENSPHKTKDNLGKTAYPELKPKRNIPLSLASHLDAITGLKDECGTRDNLILPHLDIDGTKKASKQDKASGSRGPISAEDFGGPVLVDNPRCSLANSTKTVSEGIKEIRLEGNSGTRDNLILPHLDTDGTKTASKQDKASGSRGPNSAEDFGAPKPVGNLLANSTKTVREGIKEMRLEGNSGTRDNLILPHLDIEETKEARNHDETSGSRGLTSVEDMRRPELADNLWSPLAARKKRNLLQPDCNSKTVSHRMLDRMRRNMTDGSMELIETVSRWRVLRHHCLLYPQFHLVLRQRDLHRLSILVDLQPPVPIS</sequence>
<protein>
    <submittedName>
        <fullName evidence="2">Uncharacterized protein</fullName>
    </submittedName>
</protein>
<name>A0ABM1YX86_AEDAL</name>
<organism evidence="2 3">
    <name type="scientific">Aedes albopictus</name>
    <name type="common">Asian tiger mosquito</name>
    <name type="synonym">Stegomyia albopicta</name>
    <dbReference type="NCBI Taxonomy" id="7160"/>
    <lineage>
        <taxon>Eukaryota</taxon>
        <taxon>Metazoa</taxon>
        <taxon>Ecdysozoa</taxon>
        <taxon>Arthropoda</taxon>
        <taxon>Hexapoda</taxon>
        <taxon>Insecta</taxon>
        <taxon>Pterygota</taxon>
        <taxon>Neoptera</taxon>
        <taxon>Endopterygota</taxon>
        <taxon>Diptera</taxon>
        <taxon>Nematocera</taxon>
        <taxon>Culicoidea</taxon>
        <taxon>Culicidae</taxon>
        <taxon>Culicinae</taxon>
        <taxon>Aedini</taxon>
        <taxon>Aedes</taxon>
        <taxon>Stegomyia</taxon>
    </lineage>
</organism>
<dbReference type="RefSeq" id="XP_062710306.1">
    <property type="nucleotide sequence ID" value="XM_062854322.1"/>
</dbReference>
<dbReference type="GeneID" id="134288695"/>
<dbReference type="EnsemblMetazoa" id="AALFPA23_012936.R18658">
    <property type="protein sequence ID" value="AALFPA23_012936.P18658"/>
    <property type="gene ID" value="AALFPA23_012936"/>
</dbReference>
<evidence type="ECO:0000313" key="3">
    <source>
        <dbReference type="Proteomes" id="UP000069940"/>
    </source>
</evidence>
<feature type="compositionally biased region" description="Basic and acidic residues" evidence="1">
    <location>
        <begin position="71"/>
        <end position="81"/>
    </location>
</feature>
<feature type="compositionally biased region" description="Basic and acidic residues" evidence="1">
    <location>
        <begin position="136"/>
        <end position="151"/>
    </location>
</feature>
<feature type="region of interest" description="Disordered" evidence="1">
    <location>
        <begin position="126"/>
        <end position="171"/>
    </location>
</feature>
<reference evidence="2" key="2">
    <citation type="submission" date="2025-05" db="UniProtKB">
        <authorList>
            <consortium name="EnsemblMetazoa"/>
        </authorList>
    </citation>
    <scope>IDENTIFICATION</scope>
    <source>
        <strain evidence="2">Foshan</strain>
    </source>
</reference>
<evidence type="ECO:0000313" key="2">
    <source>
        <dbReference type="EnsemblMetazoa" id="AALFPA23_012936.P18658"/>
    </source>
</evidence>
<feature type="compositionally biased region" description="Basic and acidic residues" evidence="1">
    <location>
        <begin position="12"/>
        <end position="23"/>
    </location>
</feature>
<feature type="region of interest" description="Disordered" evidence="1">
    <location>
        <begin position="71"/>
        <end position="93"/>
    </location>
</feature>
<dbReference type="Proteomes" id="UP000069940">
    <property type="component" value="Unassembled WGS sequence"/>
</dbReference>